<comment type="caution">
    <text evidence="1">The sequence shown here is derived from an EMBL/GenBank/DDBJ whole genome shotgun (WGS) entry which is preliminary data.</text>
</comment>
<dbReference type="EMBL" id="JASPKZ010003842">
    <property type="protein sequence ID" value="KAJ9592300.1"/>
    <property type="molecule type" value="Genomic_DNA"/>
</dbReference>
<gene>
    <name evidence="1" type="ORF">L9F63_001196</name>
</gene>
<sequence length="61" mass="7114">VSQTLASLSFTISLLFSTYREEMRRYTKNPKIFIKIIIATPAVKVYVNAMERLLFILMENV</sequence>
<protein>
    <submittedName>
        <fullName evidence="1">Uncharacterized protein</fullName>
    </submittedName>
</protein>
<accession>A0AAD8EIX7</accession>
<organism evidence="1 2">
    <name type="scientific">Diploptera punctata</name>
    <name type="common">Pacific beetle cockroach</name>
    <dbReference type="NCBI Taxonomy" id="6984"/>
    <lineage>
        <taxon>Eukaryota</taxon>
        <taxon>Metazoa</taxon>
        <taxon>Ecdysozoa</taxon>
        <taxon>Arthropoda</taxon>
        <taxon>Hexapoda</taxon>
        <taxon>Insecta</taxon>
        <taxon>Pterygota</taxon>
        <taxon>Neoptera</taxon>
        <taxon>Polyneoptera</taxon>
        <taxon>Dictyoptera</taxon>
        <taxon>Blattodea</taxon>
        <taxon>Blaberoidea</taxon>
        <taxon>Blaberidae</taxon>
        <taxon>Diplopterinae</taxon>
        <taxon>Diploptera</taxon>
    </lineage>
</organism>
<feature type="non-terminal residue" evidence="1">
    <location>
        <position position="61"/>
    </location>
</feature>
<reference evidence="1" key="2">
    <citation type="submission" date="2023-05" db="EMBL/GenBank/DDBJ databases">
        <authorList>
            <person name="Fouks B."/>
        </authorList>
    </citation>
    <scope>NUCLEOTIDE SEQUENCE</scope>
    <source>
        <strain evidence="1">Stay&amp;Tobe</strain>
        <tissue evidence="1">Testes</tissue>
    </source>
</reference>
<keyword evidence="2" id="KW-1185">Reference proteome</keyword>
<evidence type="ECO:0000313" key="2">
    <source>
        <dbReference type="Proteomes" id="UP001233999"/>
    </source>
</evidence>
<reference evidence="1" key="1">
    <citation type="journal article" date="2023" name="IScience">
        <title>Live-bearing cockroach genome reveals convergent evolutionary mechanisms linked to viviparity in insects and beyond.</title>
        <authorList>
            <person name="Fouks B."/>
            <person name="Harrison M.C."/>
            <person name="Mikhailova A.A."/>
            <person name="Marchal E."/>
            <person name="English S."/>
            <person name="Carruthers M."/>
            <person name="Jennings E.C."/>
            <person name="Chiamaka E.L."/>
            <person name="Frigard R.A."/>
            <person name="Pippel M."/>
            <person name="Attardo G.M."/>
            <person name="Benoit J.B."/>
            <person name="Bornberg-Bauer E."/>
            <person name="Tobe S.S."/>
        </authorList>
    </citation>
    <scope>NUCLEOTIDE SEQUENCE</scope>
    <source>
        <strain evidence="1">Stay&amp;Tobe</strain>
    </source>
</reference>
<name>A0AAD8EIX7_DIPPU</name>
<dbReference type="AlphaFoldDB" id="A0AAD8EIX7"/>
<proteinExistence type="predicted"/>
<evidence type="ECO:0000313" key="1">
    <source>
        <dbReference type="EMBL" id="KAJ9592300.1"/>
    </source>
</evidence>
<feature type="non-terminal residue" evidence="1">
    <location>
        <position position="1"/>
    </location>
</feature>
<dbReference type="Proteomes" id="UP001233999">
    <property type="component" value="Unassembled WGS sequence"/>
</dbReference>